<organism evidence="2 3">
    <name type="scientific">Legionella shakespearei DSM 23087</name>
    <dbReference type="NCBI Taxonomy" id="1122169"/>
    <lineage>
        <taxon>Bacteria</taxon>
        <taxon>Pseudomonadati</taxon>
        <taxon>Pseudomonadota</taxon>
        <taxon>Gammaproteobacteria</taxon>
        <taxon>Legionellales</taxon>
        <taxon>Legionellaceae</taxon>
        <taxon>Legionella</taxon>
    </lineage>
</organism>
<protein>
    <submittedName>
        <fullName evidence="2">Uncharacterized protein</fullName>
    </submittedName>
</protein>
<dbReference type="PATRIC" id="fig|1122169.6.peg.905"/>
<comment type="caution">
    <text evidence="2">The sequence shown here is derived from an EMBL/GenBank/DDBJ whole genome shotgun (WGS) entry which is preliminary data.</text>
</comment>
<sequence>MFNLCIFKVPGTDYSLNIDLRKISLNLAGLSRLALPTLALTGQAFAQQTNPIIDFTTTEGNHFSLVLSPVYEDFSDTIVFMQTASKACGIDEFHFRQKLPNVMPLYTPIAVKEPVYPEVIFAACATELLDPKFVQCFLKEFEQFPRPMRLTNSNDKSLTEKLTVDYAFVTAGLAVLGIFGTAVACLPHPKTSEDDTETADIETGLKNQRA</sequence>
<gene>
    <name evidence="2" type="ORF">Lsha_0785</name>
</gene>
<dbReference type="Proteomes" id="UP000054600">
    <property type="component" value="Unassembled WGS sequence"/>
</dbReference>
<dbReference type="RefSeq" id="WP_018577383.1">
    <property type="nucleotide sequence ID" value="NZ_KB892402.1"/>
</dbReference>
<evidence type="ECO:0000313" key="3">
    <source>
        <dbReference type="Proteomes" id="UP000054600"/>
    </source>
</evidence>
<dbReference type="AlphaFoldDB" id="A0A0W0Z1W1"/>
<keyword evidence="3" id="KW-1185">Reference proteome</keyword>
<evidence type="ECO:0000313" key="2">
    <source>
        <dbReference type="EMBL" id="KTD63099.1"/>
    </source>
</evidence>
<name>A0A0W0Z1W1_9GAMM</name>
<feature type="region of interest" description="Disordered" evidence="1">
    <location>
        <begin position="190"/>
        <end position="210"/>
    </location>
</feature>
<evidence type="ECO:0000256" key="1">
    <source>
        <dbReference type="SAM" id="MobiDB-lite"/>
    </source>
</evidence>
<accession>A0A0W0Z1W1</accession>
<proteinExistence type="predicted"/>
<dbReference type="EMBL" id="LNYW01000028">
    <property type="protein sequence ID" value="KTD63099.1"/>
    <property type="molecule type" value="Genomic_DNA"/>
</dbReference>
<reference evidence="2 3" key="1">
    <citation type="submission" date="2015-11" db="EMBL/GenBank/DDBJ databases">
        <title>Genomic analysis of 38 Legionella species identifies large and diverse effector repertoires.</title>
        <authorList>
            <person name="Burstein D."/>
            <person name="Amaro F."/>
            <person name="Zusman T."/>
            <person name="Lifshitz Z."/>
            <person name="Cohen O."/>
            <person name="Gilbert J.A."/>
            <person name="Pupko T."/>
            <person name="Shuman H.A."/>
            <person name="Segal G."/>
        </authorList>
    </citation>
    <scope>NUCLEOTIDE SEQUENCE [LARGE SCALE GENOMIC DNA]</scope>
    <source>
        <strain evidence="2 3">ATCC 49655</strain>
    </source>
</reference>